<keyword evidence="4" id="KW-0274">FAD</keyword>
<dbReference type="InterPro" id="IPR006094">
    <property type="entry name" value="Oxid_FAD_bind_N"/>
</dbReference>
<evidence type="ECO:0000256" key="1">
    <source>
        <dbReference type="ARBA" id="ARBA00001974"/>
    </source>
</evidence>
<dbReference type="InterPro" id="IPR036318">
    <property type="entry name" value="FAD-bd_PCMH-like_sf"/>
</dbReference>
<dbReference type="PANTHER" id="PTHR42973:SF39">
    <property type="entry name" value="FAD-BINDING PCMH-TYPE DOMAIN-CONTAINING PROTEIN"/>
    <property type="match status" value="1"/>
</dbReference>
<dbReference type="PROSITE" id="PS51387">
    <property type="entry name" value="FAD_PCMH"/>
    <property type="match status" value="1"/>
</dbReference>
<keyword evidence="8" id="KW-1185">Reference proteome</keyword>
<dbReference type="InterPro" id="IPR016167">
    <property type="entry name" value="FAD-bd_PCMH_sub1"/>
</dbReference>
<dbReference type="Proteomes" id="UP000256253">
    <property type="component" value="Unassembled WGS sequence"/>
</dbReference>
<dbReference type="PROSITE" id="PS51318">
    <property type="entry name" value="TAT"/>
    <property type="match status" value="1"/>
</dbReference>
<dbReference type="GO" id="GO:0016491">
    <property type="term" value="F:oxidoreductase activity"/>
    <property type="evidence" value="ECO:0007669"/>
    <property type="project" value="UniProtKB-KW"/>
</dbReference>
<dbReference type="InterPro" id="IPR050416">
    <property type="entry name" value="FAD-linked_Oxidoreductase"/>
</dbReference>
<accession>A0A3D9UIV4</accession>
<dbReference type="AlphaFoldDB" id="A0A3D9UIV4"/>
<evidence type="ECO:0000256" key="5">
    <source>
        <dbReference type="ARBA" id="ARBA00023002"/>
    </source>
</evidence>
<evidence type="ECO:0000256" key="3">
    <source>
        <dbReference type="ARBA" id="ARBA00022630"/>
    </source>
</evidence>
<dbReference type="InterPro" id="IPR016166">
    <property type="entry name" value="FAD-bd_PCMH"/>
</dbReference>
<dbReference type="Gene3D" id="3.30.465.10">
    <property type="match status" value="1"/>
</dbReference>
<evidence type="ECO:0000256" key="2">
    <source>
        <dbReference type="ARBA" id="ARBA00005466"/>
    </source>
</evidence>
<dbReference type="PANTHER" id="PTHR42973">
    <property type="entry name" value="BINDING OXIDOREDUCTASE, PUTATIVE (AFU_ORTHOLOGUE AFUA_1G17690)-RELATED"/>
    <property type="match status" value="1"/>
</dbReference>
<comment type="similarity">
    <text evidence="2">Belongs to the oxygen-dependent FAD-linked oxidoreductase family.</text>
</comment>
<dbReference type="InterPro" id="IPR006093">
    <property type="entry name" value="Oxy_OxRdtase_FAD_BS"/>
</dbReference>
<dbReference type="GO" id="GO:0071949">
    <property type="term" value="F:FAD binding"/>
    <property type="evidence" value="ECO:0007669"/>
    <property type="project" value="InterPro"/>
</dbReference>
<gene>
    <name evidence="7" type="ORF">DFJ65_0183</name>
</gene>
<proteinExistence type="inferred from homology"/>
<keyword evidence="3" id="KW-0285">Flavoprotein</keyword>
<dbReference type="SUPFAM" id="SSF56176">
    <property type="entry name" value="FAD-binding/transporter-associated domain-like"/>
    <property type="match status" value="1"/>
</dbReference>
<dbReference type="Pfam" id="PF01565">
    <property type="entry name" value="FAD_binding_4"/>
    <property type="match status" value="1"/>
</dbReference>
<feature type="domain" description="FAD-binding PCMH-type" evidence="6">
    <location>
        <begin position="68"/>
        <end position="238"/>
    </location>
</feature>
<dbReference type="RefSeq" id="WP_115921385.1">
    <property type="nucleotide sequence ID" value="NZ_QTUA01000001.1"/>
</dbReference>
<dbReference type="Gene3D" id="3.30.43.10">
    <property type="entry name" value="Uridine Diphospho-n-acetylenolpyruvylglucosamine Reductase, domain 2"/>
    <property type="match status" value="1"/>
</dbReference>
<evidence type="ECO:0000259" key="6">
    <source>
        <dbReference type="PROSITE" id="PS51387"/>
    </source>
</evidence>
<evidence type="ECO:0000256" key="4">
    <source>
        <dbReference type="ARBA" id="ARBA00022827"/>
    </source>
</evidence>
<organism evidence="7 8">
    <name type="scientific">Calidifontibacter indicus</name>
    <dbReference type="NCBI Taxonomy" id="419650"/>
    <lineage>
        <taxon>Bacteria</taxon>
        <taxon>Bacillati</taxon>
        <taxon>Actinomycetota</taxon>
        <taxon>Actinomycetes</taxon>
        <taxon>Micrococcales</taxon>
        <taxon>Dermacoccaceae</taxon>
        <taxon>Calidifontibacter</taxon>
    </lineage>
</organism>
<dbReference type="InterPro" id="IPR006311">
    <property type="entry name" value="TAT_signal"/>
</dbReference>
<dbReference type="EMBL" id="QTUA01000001">
    <property type="protein sequence ID" value="REF29249.1"/>
    <property type="molecule type" value="Genomic_DNA"/>
</dbReference>
<keyword evidence="5" id="KW-0560">Oxidoreductase</keyword>
<comment type="caution">
    <text evidence="7">The sequence shown here is derived from an EMBL/GenBank/DDBJ whole genome shotgun (WGS) entry which is preliminary data.</text>
</comment>
<protein>
    <submittedName>
        <fullName evidence="7">FAD/FMN-containing dehydrogenase</fullName>
    </submittedName>
</protein>
<sequence length="474" mass="48080">MDFSRRSLLGATTGAAFGAMVGRAAPATALASAAPDWTALDRAVSGPVYRPGSSGYGSSKLIFNTRYDGATPLAVVRPVAQADIQQTVAFARRYGLKISPRSGGHSYVGASAASGTIVLDLRGMAWGSIITGTSVQVFTGSTLYPVKAALAARALAIPTGTCPTVGVTGLTTGGGIGVESRRWGMTCDRVTSMTVVTGTGAALRISASAQPDLFWALRGGGGGSAAIVTSLTFATHSATAKGTFRLTFPSSAGVAVLNGWARWAASTGLGRWANVHVNALGNGGISISVVGSTEAGDERAAAAALVSAIGVRASSASYQQLSYLSAVRYFGGGTTSARQPWSAGSDVLRGMNTAVASALLGTMRARSAAGGTGSAIIDPLTGAVSTPSATATAFPWRDHLATVQWYVGGTNYTSAYRWIGQAHAALAPYSTGGYVNYLEAGASMGRYLAGNLARWRSVRSTYDPAGVLAAPIAP</sequence>
<dbReference type="OrthoDB" id="9775082at2"/>
<dbReference type="InterPro" id="IPR016169">
    <property type="entry name" value="FAD-bd_PCMH_sub2"/>
</dbReference>
<evidence type="ECO:0000313" key="8">
    <source>
        <dbReference type="Proteomes" id="UP000256253"/>
    </source>
</evidence>
<dbReference type="PROSITE" id="PS00862">
    <property type="entry name" value="OX2_COVAL_FAD"/>
    <property type="match status" value="1"/>
</dbReference>
<reference evidence="7 8" key="1">
    <citation type="submission" date="2018-08" db="EMBL/GenBank/DDBJ databases">
        <title>Sequencing the genomes of 1000 actinobacteria strains.</title>
        <authorList>
            <person name="Klenk H.-P."/>
        </authorList>
    </citation>
    <scope>NUCLEOTIDE SEQUENCE [LARGE SCALE GENOMIC DNA]</scope>
    <source>
        <strain evidence="7 8">DSM 22967</strain>
    </source>
</reference>
<name>A0A3D9UIV4_9MICO</name>
<dbReference type="Gene3D" id="3.40.462.20">
    <property type="match status" value="1"/>
</dbReference>
<comment type="cofactor">
    <cofactor evidence="1">
        <name>FAD</name>
        <dbReference type="ChEBI" id="CHEBI:57692"/>
    </cofactor>
</comment>
<evidence type="ECO:0000313" key="7">
    <source>
        <dbReference type="EMBL" id="REF29249.1"/>
    </source>
</evidence>